<name>A0A5N6KNE4_9ROSI</name>
<protein>
    <submittedName>
        <fullName evidence="1">Uncharacterized protein</fullName>
    </submittedName>
</protein>
<dbReference type="Proteomes" id="UP000327013">
    <property type="component" value="Unassembled WGS sequence"/>
</dbReference>
<sequence>MIILYIRAPPAPLITKTSNSPTPQIVRMFWLHVNNSLKVHQRTRQTFEPNVFGAVEQVISLLG</sequence>
<reference evidence="1 2" key="1">
    <citation type="submission" date="2019-06" db="EMBL/GenBank/DDBJ databases">
        <title>A chromosomal-level reference genome of Carpinus fangiana (Coryloideae, Betulaceae).</title>
        <authorList>
            <person name="Yang X."/>
            <person name="Wang Z."/>
            <person name="Zhang L."/>
            <person name="Hao G."/>
            <person name="Liu J."/>
            <person name="Yang Y."/>
        </authorList>
    </citation>
    <scope>NUCLEOTIDE SEQUENCE [LARGE SCALE GENOMIC DNA]</scope>
    <source>
        <strain evidence="1">Cfa_2016G</strain>
        <tissue evidence="1">Leaf</tissue>
    </source>
</reference>
<accession>A0A5N6KNE4</accession>
<comment type="caution">
    <text evidence="1">The sequence shown here is derived from an EMBL/GenBank/DDBJ whole genome shotgun (WGS) entry which is preliminary data.</text>
</comment>
<dbReference type="AlphaFoldDB" id="A0A5N6KNE4"/>
<gene>
    <name evidence="1" type="ORF">FH972_020987</name>
</gene>
<dbReference type="EMBL" id="VIBQ01000009">
    <property type="protein sequence ID" value="KAB8336676.1"/>
    <property type="molecule type" value="Genomic_DNA"/>
</dbReference>
<proteinExistence type="predicted"/>
<evidence type="ECO:0000313" key="1">
    <source>
        <dbReference type="EMBL" id="KAB8336676.1"/>
    </source>
</evidence>
<evidence type="ECO:0000313" key="2">
    <source>
        <dbReference type="Proteomes" id="UP000327013"/>
    </source>
</evidence>
<organism evidence="1 2">
    <name type="scientific">Carpinus fangiana</name>
    <dbReference type="NCBI Taxonomy" id="176857"/>
    <lineage>
        <taxon>Eukaryota</taxon>
        <taxon>Viridiplantae</taxon>
        <taxon>Streptophyta</taxon>
        <taxon>Embryophyta</taxon>
        <taxon>Tracheophyta</taxon>
        <taxon>Spermatophyta</taxon>
        <taxon>Magnoliopsida</taxon>
        <taxon>eudicotyledons</taxon>
        <taxon>Gunneridae</taxon>
        <taxon>Pentapetalae</taxon>
        <taxon>rosids</taxon>
        <taxon>fabids</taxon>
        <taxon>Fagales</taxon>
        <taxon>Betulaceae</taxon>
        <taxon>Carpinus</taxon>
    </lineage>
</organism>
<keyword evidence="2" id="KW-1185">Reference proteome</keyword>